<gene>
    <name evidence="1" type="ORF">NVIE_007270</name>
</gene>
<dbReference type="STRING" id="926571.NVIE_007270"/>
<keyword evidence="2" id="KW-1185">Reference proteome</keyword>
<dbReference type="OrthoDB" id="875at2157"/>
<reference evidence="1 2" key="1">
    <citation type="journal article" date="2014" name="Int. J. Syst. Evol. Microbiol.">
        <title>Nitrososphaera viennensis gen. nov., sp. nov., an aerobic and mesophilic, ammonia-oxidizing archaeon from soil and a member of the archaeal phylum Thaumarchaeota.</title>
        <authorList>
            <person name="Stieglmeier M."/>
            <person name="Klingl A."/>
            <person name="Alves R.J."/>
            <person name="Rittmann S.K."/>
            <person name="Melcher M."/>
            <person name="Leisch N."/>
            <person name="Schleper C."/>
        </authorList>
    </citation>
    <scope>NUCLEOTIDE SEQUENCE [LARGE SCALE GENOMIC DNA]</scope>
    <source>
        <strain evidence="1">EN76</strain>
    </source>
</reference>
<evidence type="ECO:0008006" key="3">
    <source>
        <dbReference type="Google" id="ProtNLM"/>
    </source>
</evidence>
<proteinExistence type="predicted"/>
<protein>
    <recommendedName>
        <fullName evidence="3">Roadblock/LAMTOR2 domain-containing protein</fullName>
    </recommendedName>
</protein>
<dbReference type="RefSeq" id="WP_084790603.1">
    <property type="nucleotide sequence ID" value="NZ_CP007536.1"/>
</dbReference>
<dbReference type="EMBL" id="CP007536">
    <property type="protein sequence ID" value="AIC14937.1"/>
    <property type="molecule type" value="Genomic_DNA"/>
</dbReference>
<evidence type="ECO:0000313" key="2">
    <source>
        <dbReference type="Proteomes" id="UP000027093"/>
    </source>
</evidence>
<dbReference type="KEGG" id="nvn:NVIE_007270"/>
<dbReference type="AlphaFoldDB" id="A0A060HP40"/>
<dbReference type="HOGENOM" id="CLU_128582_1_0_2"/>
<name>A0A060HP40_9ARCH</name>
<dbReference type="GeneID" id="74945989"/>
<organism evidence="1 2">
    <name type="scientific">Nitrososphaera viennensis EN76</name>
    <dbReference type="NCBI Taxonomy" id="926571"/>
    <lineage>
        <taxon>Archaea</taxon>
        <taxon>Nitrososphaerota</taxon>
        <taxon>Nitrososphaeria</taxon>
        <taxon>Nitrososphaerales</taxon>
        <taxon>Nitrososphaeraceae</taxon>
        <taxon>Nitrososphaera</taxon>
    </lineage>
</organism>
<accession>A0A060HP40</accession>
<dbReference type="Proteomes" id="UP000027093">
    <property type="component" value="Chromosome"/>
</dbReference>
<sequence>MAEAKQFCADVLALDPSIRFAGVADSTGMSVHFVYRDGLVPLLSQEETVKSMLQAVLRSGTRVTLENKLGECAYTLSLYKKVKRVTIPLRPPTTSRPNAILMISLDANVNHDAVIDGKVMPFLQQARLEL</sequence>
<evidence type="ECO:0000313" key="1">
    <source>
        <dbReference type="EMBL" id="AIC14937.1"/>
    </source>
</evidence>